<accession>A0A6B9XUL1</accession>
<protein>
    <submittedName>
        <fullName evidence="2">Uncharacterized protein</fullName>
    </submittedName>
</protein>
<reference evidence="2" key="1">
    <citation type="submission" date="2019-03" db="EMBL/GenBank/DDBJ databases">
        <title>Largest Complete Mitochondrial Genome of a Gymnosperm, Sitka Spruce (Picea sitchensis), Indicates Complex Physical Structure.</title>
        <authorList>
            <person name="Jackman S.D."/>
            <person name="Coombe L."/>
            <person name="Warren R."/>
            <person name="Kirk H."/>
            <person name="Trinh E."/>
            <person name="McLeod T."/>
            <person name="Pleasance S."/>
            <person name="Pandoh P."/>
            <person name="Zhao Y."/>
            <person name="Coope R."/>
            <person name="Bousquet J."/>
            <person name="Bohlmann J.C."/>
            <person name="Jones S.J.M."/>
            <person name="Birol I."/>
        </authorList>
    </citation>
    <scope>NUCLEOTIDE SEQUENCE</scope>
    <source>
        <strain evidence="2">Q903</strain>
    </source>
</reference>
<organism evidence="2">
    <name type="scientific">Picea sitchensis</name>
    <name type="common">Sitka spruce</name>
    <name type="synonym">Pinus sitchensis</name>
    <dbReference type="NCBI Taxonomy" id="3332"/>
    <lineage>
        <taxon>Eukaryota</taxon>
        <taxon>Viridiplantae</taxon>
        <taxon>Streptophyta</taxon>
        <taxon>Embryophyta</taxon>
        <taxon>Tracheophyta</taxon>
        <taxon>Spermatophyta</taxon>
        <taxon>Pinopsida</taxon>
        <taxon>Pinidae</taxon>
        <taxon>Conifers I</taxon>
        <taxon>Pinales</taxon>
        <taxon>Pinaceae</taxon>
        <taxon>Picea</taxon>
    </lineage>
</organism>
<proteinExistence type="predicted"/>
<feature type="region of interest" description="Disordered" evidence="1">
    <location>
        <begin position="1"/>
        <end position="25"/>
    </location>
</feature>
<keyword evidence="2" id="KW-0496">Mitochondrion</keyword>
<evidence type="ECO:0000256" key="1">
    <source>
        <dbReference type="SAM" id="MobiDB-lite"/>
    </source>
</evidence>
<dbReference type="AlphaFoldDB" id="A0A6B9XUL1"/>
<sequence>MMADLFDFGQKTSEHEPRSSASGRHNHSFEWSKLEIKHLVKPVFLTLLLPACHLFPFVWKVKLSSLIESTCF</sequence>
<dbReference type="EMBL" id="MK697699">
    <property type="protein sequence ID" value="QHR90021.1"/>
    <property type="molecule type" value="Genomic_DNA"/>
</dbReference>
<evidence type="ECO:0000313" key="2">
    <source>
        <dbReference type="EMBL" id="QHR90021.1"/>
    </source>
</evidence>
<gene>
    <name evidence="2" type="primary">orf04067</name>
    <name evidence="2" type="ORF">Q903MT_gene4044</name>
</gene>
<name>A0A6B9XUL1_PICSI</name>
<geneLocation type="mitochondrion" evidence="2"/>